<proteinExistence type="predicted"/>
<evidence type="ECO:0000313" key="2">
    <source>
        <dbReference type="EMBL" id="KYQ51333.1"/>
    </source>
</evidence>
<dbReference type="AlphaFoldDB" id="A0A151WU04"/>
<evidence type="ECO:0000313" key="3">
    <source>
        <dbReference type="Proteomes" id="UP000075809"/>
    </source>
</evidence>
<dbReference type="EMBL" id="KQ982748">
    <property type="protein sequence ID" value="KYQ51333.1"/>
    <property type="molecule type" value="Genomic_DNA"/>
</dbReference>
<keyword evidence="3" id="KW-1185">Reference proteome</keyword>
<protein>
    <submittedName>
        <fullName evidence="2">Uncharacterized protein</fullName>
    </submittedName>
</protein>
<sequence>MSGTDGNNVRLGAADRQHAGAQRKRTAQCRYSRKLYAGLPRATYLHGKQSLARLSDVLILWKQFLRRCTSDKDAAVSGVVVCTEGKGINQHDRKTGILSSR</sequence>
<feature type="region of interest" description="Disordered" evidence="1">
    <location>
        <begin position="1"/>
        <end position="26"/>
    </location>
</feature>
<dbReference type="Proteomes" id="UP000075809">
    <property type="component" value="Unassembled WGS sequence"/>
</dbReference>
<gene>
    <name evidence="2" type="ORF">ALC60_09624</name>
</gene>
<evidence type="ECO:0000256" key="1">
    <source>
        <dbReference type="SAM" id="MobiDB-lite"/>
    </source>
</evidence>
<accession>A0A151WU04</accession>
<organism evidence="2 3">
    <name type="scientific">Mycetomoellerius zeteki</name>
    <dbReference type="NCBI Taxonomy" id="64791"/>
    <lineage>
        <taxon>Eukaryota</taxon>
        <taxon>Metazoa</taxon>
        <taxon>Ecdysozoa</taxon>
        <taxon>Arthropoda</taxon>
        <taxon>Hexapoda</taxon>
        <taxon>Insecta</taxon>
        <taxon>Pterygota</taxon>
        <taxon>Neoptera</taxon>
        <taxon>Endopterygota</taxon>
        <taxon>Hymenoptera</taxon>
        <taxon>Apocrita</taxon>
        <taxon>Aculeata</taxon>
        <taxon>Formicoidea</taxon>
        <taxon>Formicidae</taxon>
        <taxon>Myrmicinae</taxon>
        <taxon>Mycetomoellerius</taxon>
    </lineage>
</organism>
<reference evidence="2 3" key="1">
    <citation type="submission" date="2015-09" db="EMBL/GenBank/DDBJ databases">
        <title>Trachymyrmex zeteki WGS genome.</title>
        <authorList>
            <person name="Nygaard S."/>
            <person name="Hu H."/>
            <person name="Boomsma J."/>
            <person name="Zhang G."/>
        </authorList>
    </citation>
    <scope>NUCLEOTIDE SEQUENCE [LARGE SCALE GENOMIC DNA]</scope>
    <source>
        <strain evidence="2">Tzet28-1</strain>
        <tissue evidence="2">Whole body</tissue>
    </source>
</reference>
<name>A0A151WU04_9HYME</name>